<dbReference type="SUPFAM" id="SSF51161">
    <property type="entry name" value="Trimeric LpxA-like enzymes"/>
    <property type="match status" value="1"/>
</dbReference>
<reference evidence="7" key="1">
    <citation type="submission" date="2019-03" db="EMBL/GenBank/DDBJ databases">
        <title>Snf2 controls pulcherriminic acid biosynthesis and connects pigmentation and antifungal activity of the yeast Metschnikowia pulcherrima.</title>
        <authorList>
            <person name="Gore-Lloyd D."/>
            <person name="Sumann I."/>
            <person name="Brachmann A.O."/>
            <person name="Schneeberger K."/>
            <person name="Ortiz-Merino R.A."/>
            <person name="Moreno-Beltran M."/>
            <person name="Schlaefli M."/>
            <person name="Kirner P."/>
            <person name="Santos Kron A."/>
            <person name="Wolfe K.H."/>
            <person name="Piel J."/>
            <person name="Ahrens C.H."/>
            <person name="Henk D."/>
            <person name="Freimoser F.M."/>
        </authorList>
    </citation>
    <scope>NUCLEOTIDE SEQUENCE [LARGE SCALE GENOMIC DNA]</scope>
    <source>
        <strain evidence="7">APC 1.2</strain>
    </source>
</reference>
<dbReference type="PANTHER" id="PTHR46126:SF1">
    <property type="entry name" value="DYNACTIN SUBUNIT 5"/>
    <property type="match status" value="1"/>
</dbReference>
<keyword evidence="2" id="KW-0963">Cytoplasm</keyword>
<keyword evidence="7" id="KW-1185">Reference proteome</keyword>
<organism evidence="6 7">
    <name type="scientific">Metschnikowia aff. pulcherrima</name>
    <dbReference type="NCBI Taxonomy" id="2163413"/>
    <lineage>
        <taxon>Eukaryota</taxon>
        <taxon>Fungi</taxon>
        <taxon>Dikarya</taxon>
        <taxon>Ascomycota</taxon>
        <taxon>Saccharomycotina</taxon>
        <taxon>Pichiomycetes</taxon>
        <taxon>Metschnikowiaceae</taxon>
        <taxon>Metschnikowia</taxon>
    </lineage>
</organism>
<dbReference type="Pfam" id="PF21711">
    <property type="entry name" value="DCTN5"/>
    <property type="match status" value="1"/>
</dbReference>
<name>A0A4V1ADH1_9ASCO</name>
<evidence type="ECO:0000256" key="3">
    <source>
        <dbReference type="ARBA" id="ARBA00023212"/>
    </source>
</evidence>
<dbReference type="InterPro" id="IPR011004">
    <property type="entry name" value="Trimer_LpxA-like_sf"/>
</dbReference>
<dbReference type="Proteomes" id="UP000292447">
    <property type="component" value="Chromosome I"/>
</dbReference>
<proteinExistence type="inferred from homology"/>
<evidence type="ECO:0000313" key="7">
    <source>
        <dbReference type="Proteomes" id="UP000292447"/>
    </source>
</evidence>
<protein>
    <recommendedName>
        <fullName evidence="5">Dynactin subunit 5</fullName>
    </recommendedName>
</protein>
<evidence type="ECO:0000256" key="1">
    <source>
        <dbReference type="ARBA" id="ARBA00004245"/>
    </source>
</evidence>
<accession>A0A4V1ADH1</accession>
<dbReference type="InterPro" id="IPR047125">
    <property type="entry name" value="DCTN5"/>
</dbReference>
<sequence>MDDWIETGTGNRISRLAAIKGAHRISILENSTICENCTLNGDVTTASPNQPSIVLGKYTYLAANCLLDPPRAKLLPEFAVFADIKVGNYTTIGASSVVRLIQVGNRVLVGSKCILGELSVINDCCIIEDCTVVPPKSVIPPYSKVSGIPGEDYNVEQISASYRKVLEADSRIRHVLE</sequence>
<dbReference type="PANTHER" id="PTHR46126">
    <property type="entry name" value="DYNACTIN SUBUNIT 5"/>
    <property type="match status" value="1"/>
</dbReference>
<evidence type="ECO:0000256" key="4">
    <source>
        <dbReference type="ARBA" id="ARBA00034706"/>
    </source>
</evidence>
<comment type="subcellular location">
    <subcellularLocation>
        <location evidence="1">Cytoplasm</location>
        <location evidence="1">Cytoskeleton</location>
    </subcellularLocation>
</comment>
<dbReference type="GO" id="GO:0005869">
    <property type="term" value="C:dynactin complex"/>
    <property type="evidence" value="ECO:0007669"/>
    <property type="project" value="TreeGrafter"/>
</dbReference>
<evidence type="ECO:0000256" key="2">
    <source>
        <dbReference type="ARBA" id="ARBA00022490"/>
    </source>
</evidence>
<evidence type="ECO:0000313" key="6">
    <source>
        <dbReference type="EMBL" id="QBM85693.1"/>
    </source>
</evidence>
<dbReference type="Gene3D" id="2.160.10.10">
    <property type="entry name" value="Hexapeptide repeat proteins"/>
    <property type="match status" value="1"/>
</dbReference>
<comment type="similarity">
    <text evidence="4">Belongs to the dynactin subunits 5/6 family. Dynactin subunit 5 subfamily.</text>
</comment>
<evidence type="ECO:0000256" key="5">
    <source>
        <dbReference type="ARBA" id="ARBA00034865"/>
    </source>
</evidence>
<dbReference type="STRING" id="2163413.A0A4V1ADH1"/>
<dbReference type="AlphaFoldDB" id="A0A4V1ADH1"/>
<gene>
    <name evidence="6" type="primary">MPUL0A03180</name>
    <name evidence="6" type="ORF">METSCH_A03180</name>
</gene>
<keyword evidence="3" id="KW-0206">Cytoskeleton</keyword>
<dbReference type="EMBL" id="CP034456">
    <property type="protein sequence ID" value="QBM85693.1"/>
    <property type="molecule type" value="Genomic_DNA"/>
</dbReference>